<dbReference type="EMBL" id="JABAHY010000016">
    <property type="protein sequence ID" value="NLS10875.1"/>
    <property type="molecule type" value="Genomic_DNA"/>
</dbReference>
<dbReference type="Proteomes" id="UP000523139">
    <property type="component" value="Unassembled WGS sequence"/>
</dbReference>
<organism evidence="1 2">
    <name type="scientific">Nesterenkonia sedimenti</name>
    <dbReference type="NCBI Taxonomy" id="1463632"/>
    <lineage>
        <taxon>Bacteria</taxon>
        <taxon>Bacillati</taxon>
        <taxon>Actinomycetota</taxon>
        <taxon>Actinomycetes</taxon>
        <taxon>Micrococcales</taxon>
        <taxon>Micrococcaceae</taxon>
        <taxon>Nesterenkonia</taxon>
    </lineage>
</organism>
<gene>
    <name evidence="1" type="ORF">HGQ17_12900</name>
</gene>
<sequence length="131" mass="14777">MEAPQEEDSAEEAPERSVDAYCEIWRNGEEAFSDANSAELEDYAEALENLETVLHEATQAAPNEIVSETANMRNAITSIRNLNIDFTDPDLEDDPQLQDEMQQLEQEFDDLDEDSDAVGEFVDENCENVDL</sequence>
<reference evidence="1 2" key="1">
    <citation type="submission" date="2020-04" db="EMBL/GenBank/DDBJ databases">
        <title>Nesterenkonia sp. nov., isolated from marine sediment.</title>
        <authorList>
            <person name="Zhang G."/>
        </authorList>
    </citation>
    <scope>NUCLEOTIDE SEQUENCE [LARGE SCALE GENOMIC DNA]</scope>
    <source>
        <strain evidence="1 2">MY13</strain>
    </source>
</reference>
<evidence type="ECO:0000313" key="2">
    <source>
        <dbReference type="Proteomes" id="UP000523139"/>
    </source>
</evidence>
<comment type="caution">
    <text evidence="1">The sequence shown here is derived from an EMBL/GenBank/DDBJ whole genome shotgun (WGS) entry which is preliminary data.</text>
</comment>
<keyword evidence="2" id="KW-1185">Reference proteome</keyword>
<evidence type="ECO:0000313" key="1">
    <source>
        <dbReference type="EMBL" id="NLS10875.1"/>
    </source>
</evidence>
<protein>
    <submittedName>
        <fullName evidence="1">Uncharacterized protein</fullName>
    </submittedName>
</protein>
<proteinExistence type="predicted"/>
<dbReference type="RefSeq" id="WP_168888362.1">
    <property type="nucleotide sequence ID" value="NZ_JABAHY010000016.1"/>
</dbReference>
<dbReference type="AlphaFoldDB" id="A0A7X8TLM7"/>
<accession>A0A7X8TLM7</accession>
<name>A0A7X8TLM7_9MICC</name>